<accession>A0A1F6D3R0</accession>
<evidence type="ECO:0000259" key="6">
    <source>
        <dbReference type="PROSITE" id="PS51387"/>
    </source>
</evidence>
<dbReference type="PROSITE" id="PS51387">
    <property type="entry name" value="FAD_PCMH"/>
    <property type="match status" value="1"/>
</dbReference>
<keyword evidence="4" id="KW-0274">FAD</keyword>
<dbReference type="Gene3D" id="3.30.70.2740">
    <property type="match status" value="1"/>
</dbReference>
<dbReference type="Proteomes" id="UP000178606">
    <property type="component" value="Unassembled WGS sequence"/>
</dbReference>
<dbReference type="PANTHER" id="PTHR42934">
    <property type="entry name" value="GLYCOLATE OXIDASE SUBUNIT GLCD"/>
    <property type="match status" value="1"/>
</dbReference>
<keyword evidence="5" id="KW-0560">Oxidoreductase</keyword>
<evidence type="ECO:0000313" key="8">
    <source>
        <dbReference type="Proteomes" id="UP000178606"/>
    </source>
</evidence>
<dbReference type="Gene3D" id="3.30.465.10">
    <property type="match status" value="1"/>
</dbReference>
<dbReference type="PANTHER" id="PTHR42934:SF1">
    <property type="entry name" value="GLYCOLATE OXIDASE SUBUNIT GLCD"/>
    <property type="match status" value="1"/>
</dbReference>
<evidence type="ECO:0000256" key="4">
    <source>
        <dbReference type="ARBA" id="ARBA00022827"/>
    </source>
</evidence>
<name>A0A1F6D3R0_HANXR</name>
<proteinExistence type="inferred from homology"/>
<organism evidence="7 8">
    <name type="scientific">Handelsmanbacteria sp. (strain RIFCSPLOWO2_12_FULL_64_10)</name>
    <dbReference type="NCBI Taxonomy" id="1817868"/>
    <lineage>
        <taxon>Bacteria</taxon>
        <taxon>Candidatus Handelsmaniibacteriota</taxon>
    </lineage>
</organism>
<protein>
    <submittedName>
        <fullName evidence="7">Glycolate oxidase subunit GlcD</fullName>
    </submittedName>
</protein>
<feature type="domain" description="FAD-binding PCMH-type" evidence="6">
    <location>
        <begin position="38"/>
        <end position="216"/>
    </location>
</feature>
<dbReference type="InterPro" id="IPR051914">
    <property type="entry name" value="FAD-linked_OxidoTrans_Type4"/>
</dbReference>
<dbReference type="AlphaFoldDB" id="A0A1F6D3R0"/>
<comment type="caution">
    <text evidence="7">The sequence shown here is derived from an EMBL/GenBank/DDBJ whole genome shotgun (WGS) entry which is preliminary data.</text>
</comment>
<comment type="similarity">
    <text evidence="2">Belongs to the FAD-binding oxidoreductase/transferase type 4 family.</text>
</comment>
<keyword evidence="3" id="KW-0285">Flavoprotein</keyword>
<reference evidence="7 8" key="1">
    <citation type="journal article" date="2016" name="Nat. Commun.">
        <title>Thousands of microbial genomes shed light on interconnected biogeochemical processes in an aquifer system.</title>
        <authorList>
            <person name="Anantharaman K."/>
            <person name="Brown C.T."/>
            <person name="Hug L.A."/>
            <person name="Sharon I."/>
            <person name="Castelle C.J."/>
            <person name="Probst A.J."/>
            <person name="Thomas B.C."/>
            <person name="Singh A."/>
            <person name="Wilkins M.J."/>
            <person name="Karaoz U."/>
            <person name="Brodie E.L."/>
            <person name="Williams K.H."/>
            <person name="Hubbard S.S."/>
            <person name="Banfield J.F."/>
        </authorList>
    </citation>
    <scope>NUCLEOTIDE SEQUENCE [LARGE SCALE GENOMIC DNA]</scope>
    <source>
        <strain evidence="8">RIFCSPLOWO2_12_FULL_64_10</strain>
    </source>
</reference>
<dbReference type="Pfam" id="PF02913">
    <property type="entry name" value="FAD-oxidase_C"/>
    <property type="match status" value="1"/>
</dbReference>
<dbReference type="InterPro" id="IPR036318">
    <property type="entry name" value="FAD-bd_PCMH-like_sf"/>
</dbReference>
<evidence type="ECO:0000256" key="3">
    <source>
        <dbReference type="ARBA" id="ARBA00022630"/>
    </source>
</evidence>
<dbReference type="Pfam" id="PF01565">
    <property type="entry name" value="FAD_binding_4"/>
    <property type="match status" value="1"/>
</dbReference>
<dbReference type="InterPro" id="IPR006094">
    <property type="entry name" value="Oxid_FAD_bind_N"/>
</dbReference>
<evidence type="ECO:0000313" key="7">
    <source>
        <dbReference type="EMBL" id="OGG56069.1"/>
    </source>
</evidence>
<dbReference type="GO" id="GO:0071949">
    <property type="term" value="F:FAD binding"/>
    <property type="evidence" value="ECO:0007669"/>
    <property type="project" value="InterPro"/>
</dbReference>
<dbReference type="InterPro" id="IPR004113">
    <property type="entry name" value="FAD-bd_oxidored_4_C"/>
</dbReference>
<evidence type="ECO:0000256" key="1">
    <source>
        <dbReference type="ARBA" id="ARBA00001974"/>
    </source>
</evidence>
<dbReference type="GO" id="GO:0016491">
    <property type="term" value="F:oxidoreductase activity"/>
    <property type="evidence" value="ECO:0007669"/>
    <property type="project" value="UniProtKB-KW"/>
</dbReference>
<dbReference type="EMBL" id="MFKF01000049">
    <property type="protein sequence ID" value="OGG56069.1"/>
    <property type="molecule type" value="Genomic_DNA"/>
</dbReference>
<dbReference type="InterPro" id="IPR016169">
    <property type="entry name" value="FAD-bd_PCMH_sub2"/>
</dbReference>
<evidence type="ECO:0000256" key="2">
    <source>
        <dbReference type="ARBA" id="ARBA00008000"/>
    </source>
</evidence>
<dbReference type="SUPFAM" id="SSF56176">
    <property type="entry name" value="FAD-binding/transporter-associated domain-like"/>
    <property type="match status" value="1"/>
</dbReference>
<dbReference type="InterPro" id="IPR016164">
    <property type="entry name" value="FAD-linked_Oxase-like_C"/>
</dbReference>
<gene>
    <name evidence="7" type="ORF">A3F84_07725</name>
</gene>
<comment type="cofactor">
    <cofactor evidence="1">
        <name>FAD</name>
        <dbReference type="ChEBI" id="CHEBI:57692"/>
    </cofactor>
</comment>
<dbReference type="InterPro" id="IPR016171">
    <property type="entry name" value="Vanillyl_alc_oxidase_C-sub2"/>
</dbReference>
<dbReference type="FunFam" id="3.30.70.2740:FF:000001">
    <property type="entry name" value="D-lactate dehydrogenase mitochondrial"/>
    <property type="match status" value="1"/>
</dbReference>
<sequence length="476" mass="51079">MISHDDLIRALSGVVGPSAVISSPDELRVYECDAYTVEKATPVAVVLPESTEQVAGVVRLCNAHRLPFVPRGAGTGLSGGCLPPEGGVTIGLSRMNRILDVDLENRTARVEAGLVNLWLTNEVAHLGYHYAPDPSSQGACTIGGNVAENSGGPHTLKYGVTTNHVLGLRMVLPDGEVLDLGGAAFDPPGYDLRGVVIGSEGTMGIVTEVLVRLTRTPQTCRTTLAIFDRVEDASQTVSDIIGRGIVPAALEMMDRMIIAAVEEAYHFGFPAGSEAALIVELDGLTAGIDRSVEQVVEIFRQNNARSVRLAQTEDERKLLWASRKGAFGAIGRLSPSYVTQDGVVPRTRLPEVLSRIAEIGARHALAIANVFHAGDGNLHPIILFDERDREQLSRVIRASEEVLKLCVEVGGTITGEHGIGVEKMNLMPLLFSPEDLTLMQRVRDVFNRDGLCNPGKVFPTSRSCVELQATRRAAAC</sequence>
<dbReference type="SUPFAM" id="SSF55103">
    <property type="entry name" value="FAD-linked oxidases, C-terminal domain"/>
    <property type="match status" value="1"/>
</dbReference>
<dbReference type="InterPro" id="IPR016166">
    <property type="entry name" value="FAD-bd_PCMH"/>
</dbReference>
<evidence type="ECO:0000256" key="5">
    <source>
        <dbReference type="ARBA" id="ARBA00023002"/>
    </source>
</evidence>
<dbReference type="Gene3D" id="1.10.45.10">
    <property type="entry name" value="Vanillyl-alcohol Oxidase, Chain A, domain 4"/>
    <property type="match status" value="1"/>
</dbReference>